<dbReference type="InterPro" id="IPR029787">
    <property type="entry name" value="Nucleotide_cyclase"/>
</dbReference>
<keyword evidence="3" id="KW-0808">Transferase</keyword>
<dbReference type="CDD" id="cd00130">
    <property type="entry name" value="PAS"/>
    <property type="match status" value="1"/>
</dbReference>
<dbReference type="EC" id="2.7.7.65" evidence="3"/>
<proteinExistence type="predicted"/>
<dbReference type="PANTHER" id="PTHR45138:SF9">
    <property type="entry name" value="DIGUANYLATE CYCLASE DGCM-RELATED"/>
    <property type="match status" value="1"/>
</dbReference>
<dbReference type="SMART" id="SM00267">
    <property type="entry name" value="GGDEF"/>
    <property type="match status" value="1"/>
</dbReference>
<feature type="domain" description="GGDEF" evidence="2">
    <location>
        <begin position="138"/>
        <end position="265"/>
    </location>
</feature>
<feature type="domain" description="PAS" evidence="1">
    <location>
        <begin position="1"/>
        <end position="57"/>
    </location>
</feature>
<evidence type="ECO:0000313" key="3">
    <source>
        <dbReference type="EMBL" id="OOM76851.1"/>
    </source>
</evidence>
<dbReference type="SUPFAM" id="SSF55073">
    <property type="entry name" value="Nucleotide cyclase"/>
    <property type="match status" value="1"/>
</dbReference>
<comment type="caution">
    <text evidence="3">The sequence shown here is derived from an EMBL/GenBank/DDBJ whole genome shotgun (WGS) entry which is preliminary data.</text>
</comment>
<dbReference type="PROSITE" id="PS50887">
    <property type="entry name" value="GGDEF"/>
    <property type="match status" value="1"/>
</dbReference>
<sequence length="266" mass="30875">MLCVIDENLNFLKVNREFEKVLGYTAEEFEEKNFLSLVNKEDLPKTMNAIRNLNELEPISGFVNRINSKVGGYRYLEWYIQINSKYIYASARDVTEKIKQEANFNKVSYKDEDIGLLSIDFFNKRIAEEIERADRYNDPLAMIMLTLDNLKTHKLDSSAKEEMVKETAKIAKSVIRKYDILVRIDDEKFILLMPKTNKSGGIVVAEKIRRALNETIHPIVGKFMASFGVSERVKAESLKQWQERLNKLLISSQEQGKNFIIATKFE</sequence>
<evidence type="ECO:0000259" key="1">
    <source>
        <dbReference type="PROSITE" id="PS50112"/>
    </source>
</evidence>
<dbReference type="STRING" id="29367.CLPUN_25510"/>
<dbReference type="InterPro" id="IPR000160">
    <property type="entry name" value="GGDEF_dom"/>
</dbReference>
<dbReference type="NCBIfam" id="TIGR00229">
    <property type="entry name" value="sensory_box"/>
    <property type="match status" value="1"/>
</dbReference>
<dbReference type="PANTHER" id="PTHR45138">
    <property type="entry name" value="REGULATORY COMPONENTS OF SENSORY TRANSDUCTION SYSTEM"/>
    <property type="match status" value="1"/>
</dbReference>
<dbReference type="Pfam" id="PF00990">
    <property type="entry name" value="GGDEF"/>
    <property type="match status" value="1"/>
</dbReference>
<dbReference type="Proteomes" id="UP000190890">
    <property type="component" value="Unassembled WGS sequence"/>
</dbReference>
<protein>
    <submittedName>
        <fullName evidence="3">Putative diguanylate cyclase YdaM</fullName>
        <ecNumber evidence="3">2.7.7.65</ecNumber>
    </submittedName>
</protein>
<dbReference type="EMBL" id="LZZM01000163">
    <property type="protein sequence ID" value="OOM76851.1"/>
    <property type="molecule type" value="Genomic_DNA"/>
</dbReference>
<keyword evidence="4" id="KW-1185">Reference proteome</keyword>
<dbReference type="AlphaFoldDB" id="A0A1S8TGQ5"/>
<reference evidence="3 4" key="1">
    <citation type="submission" date="2016-05" db="EMBL/GenBank/DDBJ databases">
        <title>Microbial solvent formation.</title>
        <authorList>
            <person name="Poehlein A."/>
            <person name="Montoya Solano J.D."/>
            <person name="Flitsch S."/>
            <person name="Krabben P."/>
            <person name="Duerre P."/>
            <person name="Daniel R."/>
        </authorList>
    </citation>
    <scope>NUCLEOTIDE SEQUENCE [LARGE SCALE GENOMIC DNA]</scope>
    <source>
        <strain evidence="3 4">DSM 2619</strain>
    </source>
</reference>
<evidence type="ECO:0000313" key="4">
    <source>
        <dbReference type="Proteomes" id="UP000190890"/>
    </source>
</evidence>
<organism evidence="3 4">
    <name type="scientific">Clostridium puniceum</name>
    <dbReference type="NCBI Taxonomy" id="29367"/>
    <lineage>
        <taxon>Bacteria</taxon>
        <taxon>Bacillati</taxon>
        <taxon>Bacillota</taxon>
        <taxon>Clostridia</taxon>
        <taxon>Eubacteriales</taxon>
        <taxon>Clostridiaceae</taxon>
        <taxon>Clostridium</taxon>
    </lineage>
</organism>
<dbReference type="CDD" id="cd01949">
    <property type="entry name" value="GGDEF"/>
    <property type="match status" value="1"/>
</dbReference>
<keyword evidence="3" id="KW-0548">Nucleotidyltransferase</keyword>
<dbReference type="InterPro" id="IPR035965">
    <property type="entry name" value="PAS-like_dom_sf"/>
</dbReference>
<dbReference type="InterPro" id="IPR043128">
    <property type="entry name" value="Rev_trsase/Diguanyl_cyclase"/>
</dbReference>
<gene>
    <name evidence="3" type="primary">ydaM_1</name>
    <name evidence="3" type="ORF">CLPUN_25510</name>
</gene>
<dbReference type="PROSITE" id="PS50112">
    <property type="entry name" value="PAS"/>
    <property type="match status" value="1"/>
</dbReference>
<dbReference type="InterPro" id="IPR050469">
    <property type="entry name" value="Diguanylate_Cyclase"/>
</dbReference>
<dbReference type="InterPro" id="IPR000014">
    <property type="entry name" value="PAS"/>
</dbReference>
<dbReference type="InterPro" id="IPR013655">
    <property type="entry name" value="PAS_fold_3"/>
</dbReference>
<accession>A0A1S8TGQ5</accession>
<name>A0A1S8TGQ5_9CLOT</name>
<dbReference type="Gene3D" id="3.30.70.270">
    <property type="match status" value="1"/>
</dbReference>
<dbReference type="Gene3D" id="3.30.450.20">
    <property type="entry name" value="PAS domain"/>
    <property type="match status" value="1"/>
</dbReference>
<dbReference type="NCBIfam" id="TIGR00254">
    <property type="entry name" value="GGDEF"/>
    <property type="match status" value="1"/>
</dbReference>
<dbReference type="OrthoDB" id="9798833at2"/>
<dbReference type="Pfam" id="PF08447">
    <property type="entry name" value="PAS_3"/>
    <property type="match status" value="1"/>
</dbReference>
<evidence type="ECO:0000259" key="2">
    <source>
        <dbReference type="PROSITE" id="PS50887"/>
    </source>
</evidence>
<dbReference type="GO" id="GO:0052621">
    <property type="term" value="F:diguanylate cyclase activity"/>
    <property type="evidence" value="ECO:0007669"/>
    <property type="project" value="UniProtKB-EC"/>
</dbReference>
<dbReference type="SUPFAM" id="SSF55785">
    <property type="entry name" value="PYP-like sensor domain (PAS domain)"/>
    <property type="match status" value="1"/>
</dbReference>